<sequence>MTSTTAAGRVAGRDPRAGGPGLPLPLELIGLVGRAVVAVPAYMGGLALLLMASAASLVRFRRRCSQAAPFWATMKGELGWLLGVGGPLVALVHVGMGSSLSLQAYFGSTFVDGTGAVVGVGLLRNMATQMTGMTMAGLLALRFIPGLVGVRRRAGEIEPEDRGRFMGAVAAPRLAAAALATMLLSFWGFLVGSFVGWKSAGTMMGLSTNMYFLFFFRMIWFRDVIGLIVKGLAFGLAGATVCCFEGLRAGDAARDGIGMSAADAGTKADDRGPDASEALSGRLVRAACLSMVSMLILNMTWFLMVYHAVPVFGPSLLQPPSP</sequence>
<accession>A0A5B9W966</accession>
<keyword evidence="3" id="KW-1185">Reference proteome</keyword>
<feature type="transmembrane region" description="Helical" evidence="1">
    <location>
        <begin position="35"/>
        <end position="58"/>
    </location>
</feature>
<dbReference type="GO" id="GO:0043190">
    <property type="term" value="C:ATP-binding cassette (ABC) transporter complex"/>
    <property type="evidence" value="ECO:0007669"/>
    <property type="project" value="InterPro"/>
</dbReference>
<feature type="transmembrane region" description="Helical" evidence="1">
    <location>
        <begin position="174"/>
        <end position="197"/>
    </location>
</feature>
<protein>
    <submittedName>
        <fullName evidence="2">Uncharacterized protein</fullName>
    </submittedName>
</protein>
<organism evidence="2 3">
    <name type="scientific">Aquisphaera giovannonii</name>
    <dbReference type="NCBI Taxonomy" id="406548"/>
    <lineage>
        <taxon>Bacteria</taxon>
        <taxon>Pseudomonadati</taxon>
        <taxon>Planctomycetota</taxon>
        <taxon>Planctomycetia</taxon>
        <taxon>Isosphaerales</taxon>
        <taxon>Isosphaeraceae</taxon>
        <taxon>Aquisphaera</taxon>
    </lineage>
</organism>
<dbReference type="RefSeq" id="WP_148596409.1">
    <property type="nucleotide sequence ID" value="NZ_CP042997.1"/>
</dbReference>
<dbReference type="KEGG" id="agv:OJF2_53440"/>
<keyword evidence="1" id="KW-0812">Transmembrane</keyword>
<proteinExistence type="predicted"/>
<dbReference type="AlphaFoldDB" id="A0A5B9W966"/>
<name>A0A5B9W966_9BACT</name>
<keyword evidence="1" id="KW-0472">Membrane</keyword>
<dbReference type="Proteomes" id="UP000324233">
    <property type="component" value="Chromosome"/>
</dbReference>
<dbReference type="EMBL" id="CP042997">
    <property type="protein sequence ID" value="QEH36759.1"/>
    <property type="molecule type" value="Genomic_DNA"/>
</dbReference>
<evidence type="ECO:0000313" key="2">
    <source>
        <dbReference type="EMBL" id="QEH36759.1"/>
    </source>
</evidence>
<keyword evidence="1" id="KW-1133">Transmembrane helix</keyword>
<feature type="transmembrane region" description="Helical" evidence="1">
    <location>
        <begin position="102"/>
        <end position="123"/>
    </location>
</feature>
<dbReference type="Pfam" id="PF02405">
    <property type="entry name" value="MlaE"/>
    <property type="match status" value="1"/>
</dbReference>
<reference evidence="2 3" key="1">
    <citation type="submission" date="2019-08" db="EMBL/GenBank/DDBJ databases">
        <title>Deep-cultivation of Planctomycetes and their phenomic and genomic characterization uncovers novel biology.</title>
        <authorList>
            <person name="Wiegand S."/>
            <person name="Jogler M."/>
            <person name="Boedeker C."/>
            <person name="Pinto D."/>
            <person name="Vollmers J."/>
            <person name="Rivas-Marin E."/>
            <person name="Kohn T."/>
            <person name="Peeters S.H."/>
            <person name="Heuer A."/>
            <person name="Rast P."/>
            <person name="Oberbeckmann S."/>
            <person name="Bunk B."/>
            <person name="Jeske O."/>
            <person name="Meyerdierks A."/>
            <person name="Storesund J.E."/>
            <person name="Kallscheuer N."/>
            <person name="Luecker S."/>
            <person name="Lage O.M."/>
            <person name="Pohl T."/>
            <person name="Merkel B.J."/>
            <person name="Hornburger P."/>
            <person name="Mueller R.-W."/>
            <person name="Bruemmer F."/>
            <person name="Labrenz M."/>
            <person name="Spormann A.M."/>
            <person name="Op den Camp H."/>
            <person name="Overmann J."/>
            <person name="Amann R."/>
            <person name="Jetten M.S.M."/>
            <person name="Mascher T."/>
            <person name="Medema M.H."/>
            <person name="Devos D.P."/>
            <person name="Kaster A.-K."/>
            <person name="Ovreas L."/>
            <person name="Rohde M."/>
            <person name="Galperin M.Y."/>
            <person name="Jogler C."/>
        </authorList>
    </citation>
    <scope>NUCLEOTIDE SEQUENCE [LARGE SCALE GENOMIC DNA]</scope>
    <source>
        <strain evidence="2 3">OJF2</strain>
    </source>
</reference>
<dbReference type="OrthoDB" id="269613at2"/>
<evidence type="ECO:0000256" key="1">
    <source>
        <dbReference type="SAM" id="Phobius"/>
    </source>
</evidence>
<feature type="transmembrane region" description="Helical" evidence="1">
    <location>
        <begin position="78"/>
        <end position="96"/>
    </location>
</feature>
<dbReference type="InterPro" id="IPR030802">
    <property type="entry name" value="Permease_MalE"/>
</dbReference>
<feature type="transmembrane region" description="Helical" evidence="1">
    <location>
        <begin position="286"/>
        <end position="309"/>
    </location>
</feature>
<evidence type="ECO:0000313" key="3">
    <source>
        <dbReference type="Proteomes" id="UP000324233"/>
    </source>
</evidence>
<gene>
    <name evidence="2" type="ORF">OJF2_53440</name>
</gene>